<reference evidence="1 2" key="1">
    <citation type="journal article" date="2021" name="BMC Genomics">
        <title>Datura genome reveals duplications of psychoactive alkaloid biosynthetic genes and high mutation rate following tissue culture.</title>
        <authorList>
            <person name="Rajewski A."/>
            <person name="Carter-House D."/>
            <person name="Stajich J."/>
            <person name="Litt A."/>
        </authorList>
    </citation>
    <scope>NUCLEOTIDE SEQUENCE [LARGE SCALE GENOMIC DNA]</scope>
    <source>
        <strain evidence="1">AR-01</strain>
    </source>
</reference>
<evidence type="ECO:0000313" key="1">
    <source>
        <dbReference type="EMBL" id="MCD7450197.1"/>
    </source>
</evidence>
<organism evidence="1 2">
    <name type="scientific">Datura stramonium</name>
    <name type="common">Jimsonweed</name>
    <name type="synonym">Common thornapple</name>
    <dbReference type="NCBI Taxonomy" id="4076"/>
    <lineage>
        <taxon>Eukaryota</taxon>
        <taxon>Viridiplantae</taxon>
        <taxon>Streptophyta</taxon>
        <taxon>Embryophyta</taxon>
        <taxon>Tracheophyta</taxon>
        <taxon>Spermatophyta</taxon>
        <taxon>Magnoliopsida</taxon>
        <taxon>eudicotyledons</taxon>
        <taxon>Gunneridae</taxon>
        <taxon>Pentapetalae</taxon>
        <taxon>asterids</taxon>
        <taxon>lamiids</taxon>
        <taxon>Solanales</taxon>
        <taxon>Solanaceae</taxon>
        <taxon>Solanoideae</taxon>
        <taxon>Datureae</taxon>
        <taxon>Datura</taxon>
    </lineage>
</organism>
<dbReference type="Proteomes" id="UP000823775">
    <property type="component" value="Unassembled WGS sequence"/>
</dbReference>
<feature type="non-terminal residue" evidence="1">
    <location>
        <position position="1"/>
    </location>
</feature>
<gene>
    <name evidence="1" type="ORF">HAX54_004344</name>
</gene>
<accession>A0ABS8RTZ7</accession>
<proteinExistence type="predicted"/>
<keyword evidence="2" id="KW-1185">Reference proteome</keyword>
<feature type="non-terminal residue" evidence="1">
    <location>
        <position position="89"/>
    </location>
</feature>
<protein>
    <submittedName>
        <fullName evidence="1">Uncharacterized protein</fullName>
    </submittedName>
</protein>
<dbReference type="EMBL" id="JACEIK010000120">
    <property type="protein sequence ID" value="MCD7450197.1"/>
    <property type="molecule type" value="Genomic_DNA"/>
</dbReference>
<sequence length="89" mass="9934">CDLVEGPGQGTVVDPYNSSAYHNRQSRLQASSSATDELDRLIMFAIEEKIAHLSSQTVVTTKRKRLGDELLAATTERERPREKQYAGLQ</sequence>
<evidence type="ECO:0000313" key="2">
    <source>
        <dbReference type="Proteomes" id="UP000823775"/>
    </source>
</evidence>
<comment type="caution">
    <text evidence="1">The sequence shown here is derived from an EMBL/GenBank/DDBJ whole genome shotgun (WGS) entry which is preliminary data.</text>
</comment>
<name>A0ABS8RTZ7_DATST</name>